<dbReference type="GO" id="GO:0009228">
    <property type="term" value="P:thiamine biosynthetic process"/>
    <property type="evidence" value="ECO:0007669"/>
    <property type="project" value="InterPro"/>
</dbReference>
<keyword evidence="5" id="KW-0547">Nucleotide-binding</keyword>
<evidence type="ECO:0000256" key="8">
    <source>
        <dbReference type="ARBA" id="ARBA00022842"/>
    </source>
</evidence>
<comment type="similarity">
    <text evidence="1">Belongs to the ThiD family.</text>
</comment>
<dbReference type="InterPro" id="IPR004399">
    <property type="entry name" value="HMP/HMP-P_kinase_dom"/>
</dbReference>
<evidence type="ECO:0000256" key="12">
    <source>
        <dbReference type="ARBA" id="ARBA00042531"/>
    </source>
</evidence>
<dbReference type="OrthoDB" id="9810880at2"/>
<dbReference type="GO" id="GO:0005829">
    <property type="term" value="C:cytosol"/>
    <property type="evidence" value="ECO:0007669"/>
    <property type="project" value="TreeGrafter"/>
</dbReference>
<sequence length="252" mass="26511">MTKILTIAGSDIFAGGGLQADLATITQLGAKGFAAVTCVTALVADEFQVQALTPLQLEQQLASLAAVDFAAIKIGLLPSLEHLELVYQWLRPRAQTPLVLDPVLVLKEKQDQALGQWTSAFEKIAGLSQVMTPNLPEAELLLGRELLDQADLEVGARELSQKFGTAVYLKAGSRIPGSVALDYVWSAGQGSYLEAPQAQGSVNGSGCVLASSLATYLGQGLNLNQASQAAKQFVTAAIEAADEWGVSPYAVK</sequence>
<name>A0A7X3G9F3_9STRE</name>
<evidence type="ECO:0000313" key="16">
    <source>
        <dbReference type="Proteomes" id="UP000461595"/>
    </source>
</evidence>
<dbReference type="InterPro" id="IPR013749">
    <property type="entry name" value="PM/HMP-P_kinase-1"/>
</dbReference>
<dbReference type="SUPFAM" id="SSF53613">
    <property type="entry name" value="Ribokinase-like"/>
    <property type="match status" value="1"/>
</dbReference>
<evidence type="ECO:0000256" key="2">
    <source>
        <dbReference type="ARBA" id="ARBA00012104"/>
    </source>
</evidence>
<evidence type="ECO:0000256" key="6">
    <source>
        <dbReference type="ARBA" id="ARBA00022777"/>
    </source>
</evidence>
<dbReference type="GO" id="GO:0046872">
    <property type="term" value="F:metal ion binding"/>
    <property type="evidence" value="ECO:0007669"/>
    <property type="project" value="UniProtKB-KW"/>
</dbReference>
<dbReference type="EC" id="2.7.1.35" evidence="2"/>
<dbReference type="InterPro" id="IPR029056">
    <property type="entry name" value="Ribokinase-like"/>
</dbReference>
<dbReference type="RefSeq" id="WP_160332455.1">
    <property type="nucleotide sequence ID" value="NZ_WSRS01000017.1"/>
</dbReference>
<evidence type="ECO:0000256" key="13">
    <source>
        <dbReference type="ARBA" id="ARBA00049293"/>
    </source>
</evidence>
<dbReference type="PANTHER" id="PTHR20858:SF19">
    <property type="entry name" value="PYRIDOXINE KINASE"/>
    <property type="match status" value="1"/>
</dbReference>
<keyword evidence="6 15" id="KW-0418">Kinase</keyword>
<dbReference type="Proteomes" id="UP000461595">
    <property type="component" value="Unassembled WGS sequence"/>
</dbReference>
<dbReference type="NCBIfam" id="NF009078">
    <property type="entry name" value="PRK12413.1"/>
    <property type="match status" value="1"/>
</dbReference>
<keyword evidence="3 15" id="KW-0808">Transferase</keyword>
<dbReference type="Gene3D" id="3.40.1190.20">
    <property type="match status" value="1"/>
</dbReference>
<evidence type="ECO:0000256" key="4">
    <source>
        <dbReference type="ARBA" id="ARBA00022723"/>
    </source>
</evidence>
<reference evidence="15 16" key="1">
    <citation type="submission" date="2019-12" db="EMBL/GenBank/DDBJ databases">
        <title>Microbes associate with the intestines of laboratory mice.</title>
        <authorList>
            <person name="Navarre W."/>
            <person name="Wong E."/>
        </authorList>
    </citation>
    <scope>NUCLEOTIDE SEQUENCE [LARGE SCALE GENOMIC DNA]</scope>
    <source>
        <strain evidence="15 16">NM51_B2-22</strain>
    </source>
</reference>
<accession>A0A7X3G9F3</accession>
<keyword evidence="8" id="KW-0460">Magnesium</keyword>
<dbReference type="EMBL" id="WSRS01000017">
    <property type="protein sequence ID" value="MVX58639.1"/>
    <property type="molecule type" value="Genomic_DNA"/>
</dbReference>
<evidence type="ECO:0000256" key="7">
    <source>
        <dbReference type="ARBA" id="ARBA00022840"/>
    </source>
</evidence>
<dbReference type="GO" id="GO:0005524">
    <property type="term" value="F:ATP binding"/>
    <property type="evidence" value="ECO:0007669"/>
    <property type="project" value="UniProtKB-KW"/>
</dbReference>
<dbReference type="GO" id="GO:0008972">
    <property type="term" value="F:phosphomethylpyrimidine kinase activity"/>
    <property type="evidence" value="ECO:0007669"/>
    <property type="project" value="InterPro"/>
</dbReference>
<dbReference type="Pfam" id="PF08543">
    <property type="entry name" value="Phos_pyr_kin"/>
    <property type="match status" value="1"/>
</dbReference>
<comment type="catalytic activity">
    <reaction evidence="13">
        <text>pyridoxal + ATP = pyridoxal 5'-phosphate + ADP + H(+)</text>
        <dbReference type="Rhea" id="RHEA:10224"/>
        <dbReference type="ChEBI" id="CHEBI:15378"/>
        <dbReference type="ChEBI" id="CHEBI:17310"/>
        <dbReference type="ChEBI" id="CHEBI:30616"/>
        <dbReference type="ChEBI" id="CHEBI:456216"/>
        <dbReference type="ChEBI" id="CHEBI:597326"/>
        <dbReference type="EC" id="2.7.1.35"/>
    </reaction>
</comment>
<dbReference type="PANTHER" id="PTHR20858">
    <property type="entry name" value="PHOSPHOMETHYLPYRIMIDINE KINASE"/>
    <property type="match status" value="1"/>
</dbReference>
<keyword evidence="4" id="KW-0479">Metal-binding</keyword>
<dbReference type="CDD" id="cd01169">
    <property type="entry name" value="HMPP_kinase"/>
    <property type="match status" value="1"/>
</dbReference>
<evidence type="ECO:0000256" key="1">
    <source>
        <dbReference type="ARBA" id="ARBA00009879"/>
    </source>
</evidence>
<evidence type="ECO:0000313" key="15">
    <source>
        <dbReference type="EMBL" id="MVX58639.1"/>
    </source>
</evidence>
<evidence type="ECO:0000256" key="9">
    <source>
        <dbReference type="ARBA" id="ARBA00042307"/>
    </source>
</evidence>
<evidence type="ECO:0000259" key="14">
    <source>
        <dbReference type="Pfam" id="PF08543"/>
    </source>
</evidence>
<evidence type="ECO:0000256" key="3">
    <source>
        <dbReference type="ARBA" id="ARBA00022679"/>
    </source>
</evidence>
<protein>
    <recommendedName>
        <fullName evidence="2">pyridoxal kinase</fullName>
        <ecNumber evidence="2">2.7.1.35</ecNumber>
    </recommendedName>
    <alternativeName>
        <fullName evidence="10">PN/PL/PM kinase</fullName>
    </alternativeName>
    <alternativeName>
        <fullName evidence="11">Pyridoxal kinase</fullName>
    </alternativeName>
    <alternativeName>
        <fullName evidence="9">Pyridoxamine kinase</fullName>
    </alternativeName>
    <alternativeName>
        <fullName evidence="12">Vitamin B6 kinase</fullName>
    </alternativeName>
</protein>
<dbReference type="AlphaFoldDB" id="A0A7X3G9F3"/>
<dbReference type="GO" id="GO:0008478">
    <property type="term" value="F:pyridoxal kinase activity"/>
    <property type="evidence" value="ECO:0007669"/>
    <property type="project" value="UniProtKB-EC"/>
</dbReference>
<evidence type="ECO:0000256" key="10">
    <source>
        <dbReference type="ARBA" id="ARBA00042348"/>
    </source>
</evidence>
<dbReference type="GO" id="GO:0008902">
    <property type="term" value="F:hydroxymethylpyrimidine kinase activity"/>
    <property type="evidence" value="ECO:0007669"/>
    <property type="project" value="TreeGrafter"/>
</dbReference>
<organism evidence="15 16">
    <name type="scientific">Streptococcus danieliae</name>
    <dbReference type="NCBI Taxonomy" id="747656"/>
    <lineage>
        <taxon>Bacteria</taxon>
        <taxon>Bacillati</taxon>
        <taxon>Bacillota</taxon>
        <taxon>Bacilli</taxon>
        <taxon>Lactobacillales</taxon>
        <taxon>Streptococcaceae</taxon>
        <taxon>Streptococcus</taxon>
    </lineage>
</organism>
<keyword evidence="7" id="KW-0067">ATP-binding</keyword>
<comment type="caution">
    <text evidence="15">The sequence shown here is derived from an EMBL/GenBank/DDBJ whole genome shotgun (WGS) entry which is preliminary data.</text>
</comment>
<evidence type="ECO:0000256" key="5">
    <source>
        <dbReference type="ARBA" id="ARBA00022741"/>
    </source>
</evidence>
<gene>
    <name evidence="15" type="ORF">E5983_03105</name>
</gene>
<proteinExistence type="inferred from homology"/>
<feature type="domain" description="Pyridoxamine kinase/Phosphomethylpyrimidine kinase" evidence="14">
    <location>
        <begin position="11"/>
        <end position="244"/>
    </location>
</feature>
<evidence type="ECO:0000256" key="11">
    <source>
        <dbReference type="ARBA" id="ARBA00042396"/>
    </source>
</evidence>